<comment type="caution">
    <text evidence="13">The sequence shown here is derived from an EMBL/GenBank/DDBJ whole genome shotgun (WGS) entry which is preliminary data.</text>
</comment>
<dbReference type="PANTHER" id="PTHR32120:SF11">
    <property type="entry name" value="SMALL RIBOSOMAL SUBUNIT BIOGENESIS GTPASE RSGA 1, MITOCHONDRIAL-RELATED"/>
    <property type="match status" value="1"/>
</dbReference>
<feature type="binding site" evidence="10">
    <location>
        <position position="242"/>
    </location>
    <ligand>
        <name>Zn(2+)</name>
        <dbReference type="ChEBI" id="CHEBI:29105"/>
    </ligand>
</feature>
<feature type="binding site" evidence="10">
    <location>
        <position position="249"/>
    </location>
    <ligand>
        <name>Zn(2+)</name>
        <dbReference type="ChEBI" id="CHEBI:29105"/>
    </ligand>
</feature>
<dbReference type="InterPro" id="IPR027417">
    <property type="entry name" value="P-loop_NTPase"/>
</dbReference>
<keyword evidence="7 10" id="KW-0862">Zinc</keyword>
<evidence type="ECO:0000256" key="10">
    <source>
        <dbReference type="HAMAP-Rule" id="MF_01820"/>
    </source>
</evidence>
<evidence type="ECO:0000256" key="5">
    <source>
        <dbReference type="ARBA" id="ARBA00022741"/>
    </source>
</evidence>
<evidence type="ECO:0000256" key="3">
    <source>
        <dbReference type="ARBA" id="ARBA00022723"/>
    </source>
</evidence>
<evidence type="ECO:0000259" key="12">
    <source>
        <dbReference type="PROSITE" id="PS51721"/>
    </source>
</evidence>
<dbReference type="PANTHER" id="PTHR32120">
    <property type="entry name" value="SMALL RIBOSOMAL SUBUNIT BIOGENESIS GTPASE RSGA"/>
    <property type="match status" value="1"/>
</dbReference>
<keyword evidence="6 10" id="KW-0378">Hydrolase</keyword>
<feature type="binding site" evidence="10">
    <location>
        <begin position="161"/>
        <end position="169"/>
    </location>
    <ligand>
        <name>GTP</name>
        <dbReference type="ChEBI" id="CHEBI:37565"/>
    </ligand>
</feature>
<keyword evidence="8 10" id="KW-0694">RNA-binding</keyword>
<proteinExistence type="inferred from homology"/>
<reference evidence="13 14" key="1">
    <citation type="submission" date="2024-11" db="EMBL/GenBank/DDBJ databases">
        <authorList>
            <person name="Heng Y.C."/>
            <person name="Lim A.C.H."/>
            <person name="Lee J.K.Y."/>
            <person name="Kittelmann S."/>
        </authorList>
    </citation>
    <scope>NUCLEOTIDE SEQUENCE [LARGE SCALE GENOMIC DNA]</scope>
    <source>
        <strain evidence="13 14">WILCCON 0185</strain>
    </source>
</reference>
<dbReference type="InterPro" id="IPR004881">
    <property type="entry name" value="Ribosome_biogen_GTPase_RsgA"/>
</dbReference>
<evidence type="ECO:0000256" key="7">
    <source>
        <dbReference type="ARBA" id="ARBA00022833"/>
    </source>
</evidence>
<evidence type="ECO:0000256" key="6">
    <source>
        <dbReference type="ARBA" id="ARBA00022801"/>
    </source>
</evidence>
<evidence type="ECO:0000259" key="11">
    <source>
        <dbReference type="PROSITE" id="PS50936"/>
    </source>
</evidence>
<evidence type="ECO:0000256" key="4">
    <source>
        <dbReference type="ARBA" id="ARBA00022730"/>
    </source>
</evidence>
<dbReference type="Proteomes" id="UP001623591">
    <property type="component" value="Unassembled WGS sequence"/>
</dbReference>
<keyword evidence="2 10" id="KW-0690">Ribosome biogenesis</keyword>
<dbReference type="Gene3D" id="3.40.50.300">
    <property type="entry name" value="P-loop containing nucleotide triphosphate hydrolases"/>
    <property type="match status" value="1"/>
</dbReference>
<sequence length="288" mass="32981">MDGTIVKGIGGFYYIKAQDDVIECKARGKFRFNELTPMVGDKVDITVKNNKGVIEKIYERSSELLRPSVANVSQAFVVFTFKNPELNLELLNKFLLQCEKNNLEVVICFNKIDLVDLKEYEDIFHMYINAGYDCIYLNAKNGIGIELLKEKLSNNITVFCGPSGVGKSTLCNKLIGRELMETGNISEKSSRGKHTTRHSELIECKQGFIVDTPGFSSLEIIDIEKDKLQNFFPEFRVYKDTCKFTGCLHYKEPSCSVKEAVKENKINDIRYNFYIKILEELMQGRIKR</sequence>
<dbReference type="RefSeq" id="WP_406769454.1">
    <property type="nucleotide sequence ID" value="NZ_JBJHZZ010000004.1"/>
</dbReference>
<keyword evidence="3 10" id="KW-0479">Metal-binding</keyword>
<evidence type="ECO:0000313" key="14">
    <source>
        <dbReference type="Proteomes" id="UP001623591"/>
    </source>
</evidence>
<keyword evidence="4 10" id="KW-0699">rRNA-binding</keyword>
<comment type="function">
    <text evidence="10">One of several proteins that assist in the late maturation steps of the functional core of the 30S ribosomal subunit. Helps release RbfA from mature subunits. May play a role in the assembly of ribosomal proteins into the subunit. Circularly permuted GTPase that catalyzes slow GTP hydrolysis, GTPase activity is stimulated by the 30S ribosomal subunit.</text>
</comment>
<dbReference type="NCBIfam" id="TIGR00157">
    <property type="entry name" value="ribosome small subunit-dependent GTPase A"/>
    <property type="match status" value="1"/>
</dbReference>
<dbReference type="Pfam" id="PF03193">
    <property type="entry name" value="RsgA_GTPase"/>
    <property type="match status" value="1"/>
</dbReference>
<organism evidence="13 14">
    <name type="scientific">Candidatus Clostridium stratigraminis</name>
    <dbReference type="NCBI Taxonomy" id="3381661"/>
    <lineage>
        <taxon>Bacteria</taxon>
        <taxon>Bacillati</taxon>
        <taxon>Bacillota</taxon>
        <taxon>Clostridia</taxon>
        <taxon>Eubacteriales</taxon>
        <taxon>Clostridiaceae</taxon>
        <taxon>Clostridium</taxon>
    </lineage>
</organism>
<keyword evidence="5 10" id="KW-0547">Nucleotide-binding</keyword>
<keyword evidence="1 10" id="KW-0963">Cytoplasm</keyword>
<dbReference type="Gene3D" id="1.10.40.50">
    <property type="entry name" value="Probable gtpase engc, domain 3"/>
    <property type="match status" value="1"/>
</dbReference>
<feature type="binding site" evidence="10">
    <location>
        <position position="247"/>
    </location>
    <ligand>
        <name>Zn(2+)</name>
        <dbReference type="ChEBI" id="CHEBI:29105"/>
    </ligand>
</feature>
<comment type="cofactor">
    <cofactor evidence="10">
        <name>Zn(2+)</name>
        <dbReference type="ChEBI" id="CHEBI:29105"/>
    </cofactor>
    <text evidence="10">Binds 1 zinc ion per subunit.</text>
</comment>
<comment type="subcellular location">
    <subcellularLocation>
        <location evidence="10">Cytoplasm</location>
    </subcellularLocation>
</comment>
<feature type="binding site" evidence="10">
    <location>
        <position position="255"/>
    </location>
    <ligand>
        <name>Zn(2+)</name>
        <dbReference type="ChEBI" id="CHEBI:29105"/>
    </ligand>
</feature>
<feature type="binding site" evidence="10">
    <location>
        <begin position="110"/>
        <end position="113"/>
    </location>
    <ligand>
        <name>GTP</name>
        <dbReference type="ChEBI" id="CHEBI:37565"/>
    </ligand>
</feature>
<evidence type="ECO:0000313" key="13">
    <source>
        <dbReference type="EMBL" id="MFL0246995.1"/>
    </source>
</evidence>
<dbReference type="Pfam" id="PF16745">
    <property type="entry name" value="RsgA_N"/>
    <property type="match status" value="1"/>
</dbReference>
<evidence type="ECO:0000256" key="9">
    <source>
        <dbReference type="ARBA" id="ARBA00023134"/>
    </source>
</evidence>
<dbReference type="InterPro" id="IPR031944">
    <property type="entry name" value="RsgA_N"/>
</dbReference>
<dbReference type="SUPFAM" id="SSF50249">
    <property type="entry name" value="Nucleic acid-binding proteins"/>
    <property type="match status" value="1"/>
</dbReference>
<dbReference type="InterPro" id="IPR030378">
    <property type="entry name" value="G_CP_dom"/>
</dbReference>
<comment type="subunit">
    <text evidence="10">Monomer. Associates with 30S ribosomal subunit, binds 16S rRNA.</text>
</comment>
<dbReference type="EMBL" id="JBJHZZ010000004">
    <property type="protein sequence ID" value="MFL0246995.1"/>
    <property type="molecule type" value="Genomic_DNA"/>
</dbReference>
<accession>A0ABW8T5R5</accession>
<dbReference type="PROSITE" id="PS51721">
    <property type="entry name" value="G_CP"/>
    <property type="match status" value="1"/>
</dbReference>
<keyword evidence="14" id="KW-1185">Reference proteome</keyword>
<keyword evidence="9 10" id="KW-0342">GTP-binding</keyword>
<comment type="similarity">
    <text evidence="10">Belongs to the TRAFAC class YlqF/YawG GTPase family. RsgA subfamily.</text>
</comment>
<evidence type="ECO:0000256" key="2">
    <source>
        <dbReference type="ARBA" id="ARBA00022517"/>
    </source>
</evidence>
<protein>
    <recommendedName>
        <fullName evidence="10">Small ribosomal subunit biogenesis GTPase RsgA</fullName>
        <ecNumber evidence="10">3.6.1.-</ecNumber>
    </recommendedName>
</protein>
<gene>
    <name evidence="10 13" type="primary">rsgA</name>
    <name evidence="13" type="ORF">ACJDUG_08420</name>
</gene>
<dbReference type="PROSITE" id="PS50936">
    <property type="entry name" value="ENGC_GTPASE"/>
    <property type="match status" value="1"/>
</dbReference>
<dbReference type="SUPFAM" id="SSF52540">
    <property type="entry name" value="P-loop containing nucleoside triphosphate hydrolases"/>
    <property type="match status" value="1"/>
</dbReference>
<feature type="domain" description="EngC GTPase" evidence="11">
    <location>
        <begin position="70"/>
        <end position="216"/>
    </location>
</feature>
<dbReference type="Gene3D" id="2.40.50.140">
    <property type="entry name" value="Nucleic acid-binding proteins"/>
    <property type="match status" value="1"/>
</dbReference>
<evidence type="ECO:0000256" key="8">
    <source>
        <dbReference type="ARBA" id="ARBA00022884"/>
    </source>
</evidence>
<evidence type="ECO:0000256" key="1">
    <source>
        <dbReference type="ARBA" id="ARBA00022490"/>
    </source>
</evidence>
<dbReference type="EC" id="3.6.1.-" evidence="10"/>
<dbReference type="CDD" id="cd01854">
    <property type="entry name" value="YjeQ_EngC"/>
    <property type="match status" value="1"/>
</dbReference>
<dbReference type="InterPro" id="IPR010914">
    <property type="entry name" value="RsgA_GTPase_dom"/>
</dbReference>
<feature type="domain" description="CP-type G" evidence="12">
    <location>
        <begin position="61"/>
        <end position="218"/>
    </location>
</feature>
<dbReference type="HAMAP" id="MF_01820">
    <property type="entry name" value="GTPase_RsgA"/>
    <property type="match status" value="1"/>
</dbReference>
<dbReference type="CDD" id="cd04466">
    <property type="entry name" value="S1_YloQ_GTPase"/>
    <property type="match status" value="1"/>
</dbReference>
<dbReference type="InterPro" id="IPR012340">
    <property type="entry name" value="NA-bd_OB-fold"/>
</dbReference>
<name>A0ABW8T5R5_9CLOT</name>